<evidence type="ECO:0000313" key="2">
    <source>
        <dbReference type="EMBL" id="NYJ08234.1"/>
    </source>
</evidence>
<comment type="caution">
    <text evidence="2">The sequence shown here is derived from an EMBL/GenBank/DDBJ whole genome shotgun (WGS) entry which is preliminary data.</text>
</comment>
<reference evidence="2 3" key="1">
    <citation type="submission" date="2020-07" db="EMBL/GenBank/DDBJ databases">
        <title>Sequencing the genomes of 1000 actinobacteria strains.</title>
        <authorList>
            <person name="Klenk H.-P."/>
        </authorList>
    </citation>
    <scope>NUCLEOTIDE SEQUENCE [LARGE SCALE GENOMIC DNA]</scope>
    <source>
        <strain evidence="2 3">DSM 104001</strain>
    </source>
</reference>
<dbReference type="Proteomes" id="UP000541969">
    <property type="component" value="Unassembled WGS sequence"/>
</dbReference>
<proteinExistence type="predicted"/>
<dbReference type="RefSeq" id="WP_179720657.1">
    <property type="nucleotide sequence ID" value="NZ_JACBZT010000001.1"/>
</dbReference>
<dbReference type="SUPFAM" id="SSF56112">
    <property type="entry name" value="Protein kinase-like (PK-like)"/>
    <property type="match status" value="1"/>
</dbReference>
<dbReference type="Pfam" id="PF01636">
    <property type="entry name" value="APH"/>
    <property type="match status" value="1"/>
</dbReference>
<dbReference type="EMBL" id="JACBZT010000001">
    <property type="protein sequence ID" value="NYJ08234.1"/>
    <property type="molecule type" value="Genomic_DNA"/>
</dbReference>
<name>A0A853CJM3_9ACTN</name>
<evidence type="ECO:0000259" key="1">
    <source>
        <dbReference type="Pfam" id="PF01636"/>
    </source>
</evidence>
<gene>
    <name evidence="2" type="ORF">GGQ55_004512</name>
</gene>
<dbReference type="InterPro" id="IPR011009">
    <property type="entry name" value="Kinase-like_dom_sf"/>
</dbReference>
<dbReference type="AlphaFoldDB" id="A0A853CJM3"/>
<accession>A0A853CJM3</accession>
<evidence type="ECO:0000313" key="3">
    <source>
        <dbReference type="Proteomes" id="UP000541969"/>
    </source>
</evidence>
<dbReference type="InterPro" id="IPR002575">
    <property type="entry name" value="Aminoglycoside_PTrfase"/>
</dbReference>
<feature type="domain" description="Aminoglycoside phosphotransferase" evidence="1">
    <location>
        <begin position="117"/>
        <end position="165"/>
    </location>
</feature>
<dbReference type="Gene3D" id="3.90.1200.10">
    <property type="match status" value="1"/>
</dbReference>
<protein>
    <recommendedName>
        <fullName evidence="1">Aminoglycoside phosphotransferase domain-containing protein</fullName>
    </recommendedName>
</protein>
<keyword evidence="3" id="KW-1185">Reference proteome</keyword>
<organism evidence="2 3">
    <name type="scientific">Petropleomorpha daqingensis</name>
    <dbReference type="NCBI Taxonomy" id="2026353"/>
    <lineage>
        <taxon>Bacteria</taxon>
        <taxon>Bacillati</taxon>
        <taxon>Actinomycetota</taxon>
        <taxon>Actinomycetes</taxon>
        <taxon>Geodermatophilales</taxon>
        <taxon>Geodermatophilaceae</taxon>
        <taxon>Petropleomorpha</taxon>
    </lineage>
</organism>
<sequence>MGIEQPLTGGMDPSAGVVRVGDTVRRPAGRSAVCSLLLHLEREGFEGVPRFLGTDDEGRDVLTFVEGDVPLPPYPSWALTDAALQDLGRLVRRFHQATATFDAASATGWSGEWADPQGGPVICHNDLFPENVVFRGGHVVGLIDFAEAGPGRPFWDLAIAAQEWAPLHAPGARLHHPDDLDGVRRTALLAHAYGVDPERAEEFVDVIAEERVQQLGNVRRHVAAGAEPWASFWRESEGEDRAAADDAWLQDQRSALIDAIRAPGP</sequence>